<keyword evidence="3" id="KW-1185">Reference proteome</keyword>
<evidence type="ECO:0000313" key="3">
    <source>
        <dbReference type="Proteomes" id="UP001066276"/>
    </source>
</evidence>
<protein>
    <submittedName>
        <fullName evidence="2">Uncharacterized protein</fullName>
    </submittedName>
</protein>
<organism evidence="2 3">
    <name type="scientific">Pleurodeles waltl</name>
    <name type="common">Iberian ribbed newt</name>
    <dbReference type="NCBI Taxonomy" id="8319"/>
    <lineage>
        <taxon>Eukaryota</taxon>
        <taxon>Metazoa</taxon>
        <taxon>Chordata</taxon>
        <taxon>Craniata</taxon>
        <taxon>Vertebrata</taxon>
        <taxon>Euteleostomi</taxon>
        <taxon>Amphibia</taxon>
        <taxon>Batrachia</taxon>
        <taxon>Caudata</taxon>
        <taxon>Salamandroidea</taxon>
        <taxon>Salamandridae</taxon>
        <taxon>Pleurodelinae</taxon>
        <taxon>Pleurodeles</taxon>
    </lineage>
</organism>
<dbReference type="Proteomes" id="UP001066276">
    <property type="component" value="Chromosome 1_1"/>
</dbReference>
<gene>
    <name evidence="2" type="ORF">NDU88_004681</name>
</gene>
<name>A0AAV7WW30_PLEWA</name>
<comment type="caution">
    <text evidence="2">The sequence shown here is derived from an EMBL/GenBank/DDBJ whole genome shotgun (WGS) entry which is preliminary data.</text>
</comment>
<sequence>MRSAGPALVERRHRAGHPIRRPVNAGPSRGCTASSAVAGEAWRLCSPPPLPKRTGVTSGPPETGSRRRRQCKAKEPEEADGQGEGGRSVSRPLSD</sequence>
<dbReference type="AlphaFoldDB" id="A0AAV7WW30"/>
<proteinExistence type="predicted"/>
<accession>A0AAV7WW30</accession>
<reference evidence="2" key="1">
    <citation type="journal article" date="2022" name="bioRxiv">
        <title>Sequencing and chromosome-scale assembly of the giantPleurodeles waltlgenome.</title>
        <authorList>
            <person name="Brown T."/>
            <person name="Elewa A."/>
            <person name="Iarovenko S."/>
            <person name="Subramanian E."/>
            <person name="Araus A.J."/>
            <person name="Petzold A."/>
            <person name="Susuki M."/>
            <person name="Suzuki K.-i.T."/>
            <person name="Hayashi T."/>
            <person name="Toyoda A."/>
            <person name="Oliveira C."/>
            <person name="Osipova E."/>
            <person name="Leigh N.D."/>
            <person name="Simon A."/>
            <person name="Yun M.H."/>
        </authorList>
    </citation>
    <scope>NUCLEOTIDE SEQUENCE</scope>
    <source>
        <strain evidence="2">20211129_DDA</strain>
        <tissue evidence="2">Liver</tissue>
    </source>
</reference>
<feature type="region of interest" description="Disordered" evidence="1">
    <location>
        <begin position="1"/>
        <end position="95"/>
    </location>
</feature>
<evidence type="ECO:0000256" key="1">
    <source>
        <dbReference type="SAM" id="MobiDB-lite"/>
    </source>
</evidence>
<feature type="compositionally biased region" description="Basic residues" evidence="1">
    <location>
        <begin position="11"/>
        <end position="20"/>
    </location>
</feature>
<dbReference type="EMBL" id="JANPWB010000001">
    <property type="protein sequence ID" value="KAJ1217086.1"/>
    <property type="molecule type" value="Genomic_DNA"/>
</dbReference>
<evidence type="ECO:0000313" key="2">
    <source>
        <dbReference type="EMBL" id="KAJ1217086.1"/>
    </source>
</evidence>